<dbReference type="GeneID" id="2869967"/>
<dbReference type="Proteomes" id="UP000000560">
    <property type="component" value="Chromosome IV"/>
</dbReference>
<dbReference type="GO" id="GO:0044550">
    <property type="term" value="P:secondary metabolite biosynthetic process"/>
    <property type="evidence" value="ECO:0007669"/>
    <property type="project" value="UniProtKB-ARBA"/>
</dbReference>
<dbReference type="Gene3D" id="3.40.50.720">
    <property type="entry name" value="NAD(P)-binding Rossmann-like Domain"/>
    <property type="match status" value="1"/>
</dbReference>
<dbReference type="GO" id="GO:0019433">
    <property type="term" value="P:triglyceride catabolic process"/>
    <property type="evidence" value="ECO:0000318"/>
    <property type="project" value="GO_Central"/>
</dbReference>
<dbReference type="GO" id="GO:0000140">
    <property type="term" value="F:acylglycerone-phosphate reductase (NADP+) activity"/>
    <property type="evidence" value="ECO:0000318"/>
    <property type="project" value="GO_Central"/>
</dbReference>
<dbReference type="GO" id="GO:0005783">
    <property type="term" value="C:endoplasmic reticulum"/>
    <property type="evidence" value="ECO:0000318"/>
    <property type="project" value="GO_Central"/>
</dbReference>
<dbReference type="KEGG" id="ani:ANIA_10875"/>
<dbReference type="GO" id="GO:0006654">
    <property type="term" value="P:phosphatidic acid biosynthetic process"/>
    <property type="evidence" value="ECO:0000318"/>
    <property type="project" value="GO_Central"/>
</dbReference>
<protein>
    <submittedName>
        <fullName evidence="6">Short chain dehydrogenase/reductase (Ayr1), putative (AFU_orthologue AFUA_4G04530)</fullName>
    </submittedName>
</protein>
<dbReference type="GO" id="GO:0005811">
    <property type="term" value="C:lipid droplet"/>
    <property type="evidence" value="ECO:0000318"/>
    <property type="project" value="GO_Central"/>
</dbReference>
<sequence length="297" mass="32900">MSDDSDKRKSVLITGCAPGGIGNALAREFYRNGLRVFATARNASQLEDLEAIGIETLSLTVDDEDSVQLCFAEVERRLGHKGLDYLVNNAGRNYTVPATEVDLTEVRATFEVNFFSVVYICKTFVPLLIKAKGTIVQIGSVAGIIPYVFGSIYNASKAALHSYSDTLRVELAPYGVNVTTVVTGGVQSRIARTQRTLAPNSIYAPIEDQYTRRVTHSQDGAMPHSAYAKSVVGQVLYGSAPWRWLWPWAKGRKSWIWEGNKSWIIWLFMGGWAWSGLAHAVMTRMFGLNKLRKILGN</sequence>
<dbReference type="FunFam" id="3.40.50.720:FF:000261">
    <property type="entry name" value="NADPH-dependent 1-acyldihydroxyacetone phosphate reductase"/>
    <property type="match status" value="1"/>
</dbReference>
<dbReference type="PANTHER" id="PTHR44169">
    <property type="entry name" value="NADPH-DEPENDENT 1-ACYLDIHYDROXYACETONE PHOSPHATE REDUCTASE"/>
    <property type="match status" value="1"/>
</dbReference>
<dbReference type="InParanoid" id="C8VCA8"/>
<keyword evidence="2" id="KW-0521">NADP</keyword>
<keyword evidence="5" id="KW-1133">Transmembrane helix</keyword>
<reference evidence="7" key="2">
    <citation type="journal article" date="2009" name="Fungal Genet. Biol.">
        <title>The 2008 update of the Aspergillus nidulans genome annotation: a community effort.</title>
        <authorList>
            <person name="Wortman J.R."/>
            <person name="Gilsenan J.M."/>
            <person name="Joardar V."/>
            <person name="Deegan J."/>
            <person name="Clutterbuck J."/>
            <person name="Andersen M.R."/>
            <person name="Archer D."/>
            <person name="Bencina M."/>
            <person name="Braus G."/>
            <person name="Coutinho P."/>
            <person name="von Dohren H."/>
            <person name="Doonan J."/>
            <person name="Driessen A.J."/>
            <person name="Durek P."/>
            <person name="Espeso E."/>
            <person name="Fekete E."/>
            <person name="Flipphi M."/>
            <person name="Estrada C.G."/>
            <person name="Geysens S."/>
            <person name="Goldman G."/>
            <person name="de Groot P.W."/>
            <person name="Hansen K."/>
            <person name="Harris S.D."/>
            <person name="Heinekamp T."/>
            <person name="Helmstaedt K."/>
            <person name="Henrissat B."/>
            <person name="Hofmann G."/>
            <person name="Homan T."/>
            <person name="Horio T."/>
            <person name="Horiuchi H."/>
            <person name="James S."/>
            <person name="Jones M."/>
            <person name="Karaffa L."/>
            <person name="Karanyi Z."/>
            <person name="Kato M."/>
            <person name="Keller N."/>
            <person name="Kelly D.E."/>
            <person name="Kiel J.A."/>
            <person name="Kim J.M."/>
            <person name="van der Klei I.J."/>
            <person name="Klis F.M."/>
            <person name="Kovalchuk A."/>
            <person name="Krasevec N."/>
            <person name="Kubicek C.P."/>
            <person name="Liu B."/>
            <person name="Maccabe A."/>
            <person name="Meyer V."/>
            <person name="Mirabito P."/>
            <person name="Miskei M."/>
            <person name="Mos M."/>
            <person name="Mullins J."/>
            <person name="Nelson D.R."/>
            <person name="Nielsen J."/>
            <person name="Oakley B.R."/>
            <person name="Osmani S.A."/>
            <person name="Pakula T."/>
            <person name="Paszewski A."/>
            <person name="Paulsen I."/>
            <person name="Pilsyk S."/>
            <person name="Pocsi I."/>
            <person name="Punt P.J."/>
            <person name="Ram A.F."/>
            <person name="Ren Q."/>
            <person name="Robellet X."/>
            <person name="Robson G."/>
            <person name="Seiboth B."/>
            <person name="van Solingen P."/>
            <person name="Specht T."/>
            <person name="Sun J."/>
            <person name="Taheri-Talesh N."/>
            <person name="Takeshita N."/>
            <person name="Ussery D."/>
            <person name="vanKuyk P.A."/>
            <person name="Visser H."/>
            <person name="van de Vondervoort P.J."/>
            <person name="de Vries R.P."/>
            <person name="Walton J."/>
            <person name="Xiang X."/>
            <person name="Xiong Y."/>
            <person name="Zeng A.P."/>
            <person name="Brandt B.W."/>
            <person name="Cornell M.J."/>
            <person name="van den Hondel C.A."/>
            <person name="Visser J."/>
            <person name="Oliver S.G."/>
            <person name="Turner G."/>
        </authorList>
    </citation>
    <scope>GENOME REANNOTATION</scope>
    <source>
        <strain evidence="7">FGSC A4 / ATCC 38163 / CBS 112.46 / NRRL 194 / M139</strain>
    </source>
</reference>
<evidence type="ECO:0000256" key="3">
    <source>
        <dbReference type="ARBA" id="ARBA00023002"/>
    </source>
</evidence>
<proteinExistence type="inferred from homology"/>
<keyword evidence="5" id="KW-0472">Membrane</keyword>
<dbReference type="Pfam" id="PF00106">
    <property type="entry name" value="adh_short"/>
    <property type="match status" value="1"/>
</dbReference>
<dbReference type="InterPro" id="IPR002347">
    <property type="entry name" value="SDR_fam"/>
</dbReference>
<dbReference type="eggNOG" id="KOG1209">
    <property type="taxonomic scope" value="Eukaryota"/>
</dbReference>
<comment type="similarity">
    <text evidence="1 4">Belongs to the short-chain dehydrogenases/reductases (SDR) family.</text>
</comment>
<dbReference type="VEuPathDB" id="FungiDB:AN10875"/>
<dbReference type="GO" id="GO:0004806">
    <property type="term" value="F:triacylglycerol lipase activity"/>
    <property type="evidence" value="ECO:0000318"/>
    <property type="project" value="GO_Central"/>
</dbReference>
<dbReference type="HOGENOM" id="CLU_010194_2_9_1"/>
<evidence type="ECO:0000256" key="1">
    <source>
        <dbReference type="ARBA" id="ARBA00006484"/>
    </source>
</evidence>
<dbReference type="EMBL" id="BN001304">
    <property type="protein sequence ID" value="CBF79303.1"/>
    <property type="molecule type" value="Genomic_DNA"/>
</dbReference>
<evidence type="ECO:0000256" key="5">
    <source>
        <dbReference type="SAM" id="Phobius"/>
    </source>
</evidence>
<organism evidence="6 7">
    <name type="scientific">Emericella nidulans (strain FGSC A4 / ATCC 38163 / CBS 112.46 / NRRL 194 / M139)</name>
    <name type="common">Aspergillus nidulans</name>
    <dbReference type="NCBI Taxonomy" id="227321"/>
    <lineage>
        <taxon>Eukaryota</taxon>
        <taxon>Fungi</taxon>
        <taxon>Dikarya</taxon>
        <taxon>Ascomycota</taxon>
        <taxon>Pezizomycotina</taxon>
        <taxon>Eurotiomycetes</taxon>
        <taxon>Eurotiomycetidae</taxon>
        <taxon>Eurotiales</taxon>
        <taxon>Aspergillaceae</taxon>
        <taxon>Aspergillus</taxon>
        <taxon>Aspergillus subgen. Nidulantes</taxon>
    </lineage>
</organism>
<reference evidence="7" key="1">
    <citation type="journal article" date="2005" name="Nature">
        <title>Sequencing of Aspergillus nidulans and comparative analysis with A. fumigatus and A. oryzae.</title>
        <authorList>
            <person name="Galagan J.E."/>
            <person name="Calvo S.E."/>
            <person name="Cuomo C."/>
            <person name="Ma L.J."/>
            <person name="Wortman J.R."/>
            <person name="Batzoglou S."/>
            <person name="Lee S.I."/>
            <person name="Basturkmen M."/>
            <person name="Spevak C.C."/>
            <person name="Clutterbuck J."/>
            <person name="Kapitonov V."/>
            <person name="Jurka J."/>
            <person name="Scazzocchio C."/>
            <person name="Farman M."/>
            <person name="Butler J."/>
            <person name="Purcell S."/>
            <person name="Harris S."/>
            <person name="Braus G.H."/>
            <person name="Draht O."/>
            <person name="Busch S."/>
            <person name="D'Enfert C."/>
            <person name="Bouchier C."/>
            <person name="Goldman G.H."/>
            <person name="Bell-Pedersen D."/>
            <person name="Griffiths-Jones S."/>
            <person name="Doonan J.H."/>
            <person name="Yu J."/>
            <person name="Vienken K."/>
            <person name="Pain A."/>
            <person name="Freitag M."/>
            <person name="Selker E.U."/>
            <person name="Archer D.B."/>
            <person name="Penalva M.A."/>
            <person name="Oakley B.R."/>
            <person name="Momany M."/>
            <person name="Tanaka T."/>
            <person name="Kumagai T."/>
            <person name="Asai K."/>
            <person name="Machida M."/>
            <person name="Nierman W.C."/>
            <person name="Denning D.W."/>
            <person name="Caddick M."/>
            <person name="Hynes M."/>
            <person name="Paoletti M."/>
            <person name="Fischer R."/>
            <person name="Miller B."/>
            <person name="Dyer P."/>
            <person name="Sachs M.S."/>
            <person name="Osmani S.A."/>
            <person name="Birren B.W."/>
        </authorList>
    </citation>
    <scope>NUCLEOTIDE SEQUENCE [LARGE SCALE GENOMIC DNA]</scope>
    <source>
        <strain evidence="7">FGSC A4 / ATCC 38163 / CBS 112.46 / NRRL 194 / M139</strain>
    </source>
</reference>
<dbReference type="PANTHER" id="PTHR44169:SF15">
    <property type="entry name" value="CHAIN DEHYDROGENASE_REDUCTASE (AYR1), PUTATIVE (AFU_ORTHOLOGUE AFUA_4G04530)-RELATED"/>
    <property type="match status" value="1"/>
</dbReference>
<name>C8VCA8_EMENI</name>
<gene>
    <name evidence="6" type="ORF">ANIA_10875</name>
</gene>
<dbReference type="SUPFAM" id="SSF51735">
    <property type="entry name" value="NAD(P)-binding Rossmann-fold domains"/>
    <property type="match status" value="1"/>
</dbReference>
<keyword evidence="7" id="KW-1185">Reference proteome</keyword>
<accession>C8VCA8</accession>
<dbReference type="PROSITE" id="PS00061">
    <property type="entry name" value="ADH_SHORT"/>
    <property type="match status" value="1"/>
</dbReference>
<dbReference type="OMA" id="CRVFASD"/>
<keyword evidence="3" id="KW-0560">Oxidoreductase</keyword>
<dbReference type="PRINTS" id="PR00081">
    <property type="entry name" value="GDHRDH"/>
</dbReference>
<dbReference type="AlphaFoldDB" id="C8VCA8"/>
<evidence type="ECO:0000313" key="6">
    <source>
        <dbReference type="EMBL" id="CBF79303.1"/>
    </source>
</evidence>
<dbReference type="OrthoDB" id="2102561at2759"/>
<feature type="transmembrane region" description="Helical" evidence="5">
    <location>
        <begin position="263"/>
        <end position="282"/>
    </location>
</feature>
<dbReference type="InterPro" id="IPR020904">
    <property type="entry name" value="Sc_DH/Rdtase_CS"/>
</dbReference>
<keyword evidence="5" id="KW-0812">Transmembrane</keyword>
<dbReference type="PRINTS" id="PR00080">
    <property type="entry name" value="SDRFAMILY"/>
</dbReference>
<dbReference type="InterPro" id="IPR036291">
    <property type="entry name" value="NAD(P)-bd_dom_sf"/>
</dbReference>
<evidence type="ECO:0000256" key="4">
    <source>
        <dbReference type="RuleBase" id="RU000363"/>
    </source>
</evidence>
<evidence type="ECO:0000313" key="7">
    <source>
        <dbReference type="Proteomes" id="UP000000560"/>
    </source>
</evidence>
<dbReference type="CDD" id="cd05374">
    <property type="entry name" value="17beta-HSD-like_SDR_c"/>
    <property type="match status" value="1"/>
</dbReference>
<evidence type="ECO:0000256" key="2">
    <source>
        <dbReference type="ARBA" id="ARBA00022857"/>
    </source>
</evidence>
<dbReference type="RefSeq" id="XP_664595.2">
    <property type="nucleotide sequence ID" value="XM_659503.2"/>
</dbReference>